<proteinExistence type="predicted"/>
<evidence type="ECO:0000313" key="1">
    <source>
        <dbReference type="EMBL" id="KAK2946901.1"/>
    </source>
</evidence>
<gene>
    <name evidence="1" type="ORF">BLNAU_18200</name>
</gene>
<keyword evidence="2" id="KW-1185">Reference proteome</keyword>
<dbReference type="EMBL" id="JARBJD010000216">
    <property type="protein sequence ID" value="KAK2946901.1"/>
    <property type="molecule type" value="Genomic_DNA"/>
</dbReference>
<dbReference type="Proteomes" id="UP001281761">
    <property type="component" value="Unassembled WGS sequence"/>
</dbReference>
<comment type="caution">
    <text evidence="1">The sequence shown here is derived from an EMBL/GenBank/DDBJ whole genome shotgun (WGS) entry which is preliminary data.</text>
</comment>
<organism evidence="1 2">
    <name type="scientific">Blattamonas nauphoetae</name>
    <dbReference type="NCBI Taxonomy" id="2049346"/>
    <lineage>
        <taxon>Eukaryota</taxon>
        <taxon>Metamonada</taxon>
        <taxon>Preaxostyla</taxon>
        <taxon>Oxymonadida</taxon>
        <taxon>Blattamonas</taxon>
    </lineage>
</organism>
<protein>
    <submittedName>
        <fullName evidence="1">Uncharacterized protein</fullName>
    </submittedName>
</protein>
<evidence type="ECO:0000313" key="2">
    <source>
        <dbReference type="Proteomes" id="UP001281761"/>
    </source>
</evidence>
<name>A0ABQ9X9F4_9EUKA</name>
<accession>A0ABQ9X9F4</accession>
<sequence length="401" mass="44601">MRTILHYVVVVPLERRIKRNHDPQHGNLAVCAEQSQSVSTTRSDKHSQHLSRAVRSCIARDANAGFIVMPDPSEGAKRSNNLSASRRRWCPLRINTETILQCVAQDIQSSISVFSLHVEMFWENPEESIHPPLCLPHLSPNSAEEGVWDAGTVPSIEGIAKIPWATGLHLPIILPVRCDGVRHTGIHCKTKEMRTVSVCRFSSLLLLPRSLPDTPCDCHVSFSHHRSVRMRVFVTSKRVEKGKSIESVKSGAHEDVTSLTRQVKRSEAGVDHAGTFLATAVIHPNWVMQESETMEELEKHESKLEFLRQNENAQFPTNRIAPPCHRPAAVAEHSINEQARTVNDPTSFHQSAPPCSEVVAEGPSVVDEGVGGREGSVVHGWMDWLFEVVSTAFEKHAEIVV</sequence>
<reference evidence="1 2" key="1">
    <citation type="journal article" date="2022" name="bioRxiv">
        <title>Genomics of Preaxostyla Flagellates Illuminates Evolutionary Transitions and the Path Towards Mitochondrial Loss.</title>
        <authorList>
            <person name="Novak L.V.F."/>
            <person name="Treitli S.C."/>
            <person name="Pyrih J."/>
            <person name="Halakuc P."/>
            <person name="Pipaliya S.V."/>
            <person name="Vacek V."/>
            <person name="Brzon O."/>
            <person name="Soukal P."/>
            <person name="Eme L."/>
            <person name="Dacks J.B."/>
            <person name="Karnkowska A."/>
            <person name="Elias M."/>
            <person name="Hampl V."/>
        </authorList>
    </citation>
    <scope>NUCLEOTIDE SEQUENCE [LARGE SCALE GENOMIC DNA]</scope>
    <source>
        <strain evidence="1">NAU3</strain>
        <tissue evidence="1">Gut</tissue>
    </source>
</reference>